<reference evidence="2" key="2">
    <citation type="journal article" date="2015" name="Data Brief">
        <title>Shoot transcriptome of the giant reed, Arundo donax.</title>
        <authorList>
            <person name="Barrero R.A."/>
            <person name="Guerrero F.D."/>
            <person name="Moolhuijzen P."/>
            <person name="Goolsby J.A."/>
            <person name="Tidwell J."/>
            <person name="Bellgard S.E."/>
            <person name="Bellgard M.I."/>
        </authorList>
    </citation>
    <scope>NUCLEOTIDE SEQUENCE</scope>
    <source>
        <tissue evidence="2">Shoot tissue taken approximately 20 cm above the soil surface</tissue>
    </source>
</reference>
<organism evidence="2">
    <name type="scientific">Arundo donax</name>
    <name type="common">Giant reed</name>
    <name type="synonym">Donax arundinaceus</name>
    <dbReference type="NCBI Taxonomy" id="35708"/>
    <lineage>
        <taxon>Eukaryota</taxon>
        <taxon>Viridiplantae</taxon>
        <taxon>Streptophyta</taxon>
        <taxon>Embryophyta</taxon>
        <taxon>Tracheophyta</taxon>
        <taxon>Spermatophyta</taxon>
        <taxon>Magnoliopsida</taxon>
        <taxon>Liliopsida</taxon>
        <taxon>Poales</taxon>
        <taxon>Poaceae</taxon>
        <taxon>PACMAD clade</taxon>
        <taxon>Arundinoideae</taxon>
        <taxon>Arundineae</taxon>
        <taxon>Arundo</taxon>
    </lineage>
</organism>
<feature type="chain" id="PRO_5002043967" description="Secreted protein" evidence="1">
    <location>
        <begin position="18"/>
        <end position="98"/>
    </location>
</feature>
<evidence type="ECO:0000256" key="1">
    <source>
        <dbReference type="SAM" id="SignalP"/>
    </source>
</evidence>
<keyword evidence="1" id="KW-0732">Signal</keyword>
<name>A0A0A9E760_ARUDO</name>
<feature type="signal peptide" evidence="1">
    <location>
        <begin position="1"/>
        <end position="17"/>
    </location>
</feature>
<accession>A0A0A9E760</accession>
<reference evidence="2" key="1">
    <citation type="submission" date="2014-09" db="EMBL/GenBank/DDBJ databases">
        <authorList>
            <person name="Magalhaes I.L.F."/>
            <person name="Oliveira U."/>
            <person name="Santos F.R."/>
            <person name="Vidigal T.H.D.A."/>
            <person name="Brescovit A.D."/>
            <person name="Santos A.J."/>
        </authorList>
    </citation>
    <scope>NUCLEOTIDE SEQUENCE</scope>
    <source>
        <tissue evidence="2">Shoot tissue taken approximately 20 cm above the soil surface</tissue>
    </source>
</reference>
<protein>
    <recommendedName>
        <fullName evidence="3">Secreted protein</fullName>
    </recommendedName>
</protein>
<dbReference type="EMBL" id="GBRH01204185">
    <property type="protein sequence ID" value="JAD93710.1"/>
    <property type="molecule type" value="Transcribed_RNA"/>
</dbReference>
<dbReference type="AlphaFoldDB" id="A0A0A9E760"/>
<evidence type="ECO:0008006" key="3">
    <source>
        <dbReference type="Google" id="ProtNLM"/>
    </source>
</evidence>
<proteinExistence type="predicted"/>
<sequence>MLVRLAVAAVEEAVVLALPLLVIQPPLQLGDCRVECVVMVVLPPIPTGIGPGGGGSGGWEALGVELETAGVAAAVGLDARGVGGEDEQQDEGKCHVEE</sequence>
<evidence type="ECO:0000313" key="2">
    <source>
        <dbReference type="EMBL" id="JAD93710.1"/>
    </source>
</evidence>